<sequence>MLSRPIDAECPLVAGKMQGFTVRLAPMRRHGSKETPITDTDQIAQWLGDLLERNGMRLVHVRQIVPQKIPLGRRGENAAREGGPVLRTVLVSMAAEVTDLGKASQAWKRGIGRHKAWGCGTLIACDLRCDA</sequence>
<name>A0A1J5PJT5_9ZZZZ</name>
<dbReference type="SUPFAM" id="SSF117987">
    <property type="entry name" value="CRISPR-associated protein"/>
    <property type="match status" value="1"/>
</dbReference>
<accession>A0A1J5PJT5</accession>
<evidence type="ECO:0000313" key="1">
    <source>
        <dbReference type="EMBL" id="OIQ71080.1"/>
    </source>
</evidence>
<dbReference type="InterPro" id="IPR010179">
    <property type="entry name" value="CRISPR-assoc_prot_Cse3"/>
</dbReference>
<proteinExistence type="predicted"/>
<gene>
    <name evidence="1" type="ORF">GALL_473060</name>
</gene>
<organism evidence="1">
    <name type="scientific">mine drainage metagenome</name>
    <dbReference type="NCBI Taxonomy" id="410659"/>
    <lineage>
        <taxon>unclassified sequences</taxon>
        <taxon>metagenomes</taxon>
        <taxon>ecological metagenomes</taxon>
    </lineage>
</organism>
<reference evidence="1" key="1">
    <citation type="submission" date="2016-10" db="EMBL/GenBank/DDBJ databases">
        <title>Sequence of Gallionella enrichment culture.</title>
        <authorList>
            <person name="Poehlein A."/>
            <person name="Muehling M."/>
            <person name="Daniel R."/>
        </authorList>
    </citation>
    <scope>NUCLEOTIDE SEQUENCE</scope>
</reference>
<dbReference type="EMBL" id="MLJW01003889">
    <property type="protein sequence ID" value="OIQ71080.1"/>
    <property type="molecule type" value="Genomic_DNA"/>
</dbReference>
<comment type="caution">
    <text evidence="1">The sequence shown here is derived from an EMBL/GenBank/DDBJ whole genome shotgun (WGS) entry which is preliminary data.</text>
</comment>
<dbReference type="AlphaFoldDB" id="A0A1J5PJT5"/>
<protein>
    <submittedName>
        <fullName evidence="1">CRISPR associated protein</fullName>
    </submittedName>
</protein>
<dbReference type="Pfam" id="PF08798">
    <property type="entry name" value="CRISPR_assoc"/>
    <property type="match status" value="1"/>
</dbReference>
<dbReference type="Gene3D" id="3.30.70.1210">
    <property type="entry name" value="Crispr-associated protein, domain 2"/>
    <property type="match status" value="1"/>
</dbReference>